<keyword evidence="1" id="KW-0833">Ubl conjugation pathway</keyword>
<dbReference type="Gene3D" id="1.10.238.200">
    <property type="entry name" value="Cullin, PONY binding domain"/>
    <property type="match status" value="1"/>
</dbReference>
<dbReference type="AlphaFoldDB" id="A0A136IVL6"/>
<dbReference type="InterPro" id="IPR009060">
    <property type="entry name" value="UBA-like_sf"/>
</dbReference>
<dbReference type="InParanoid" id="A0A136IVL6"/>
<evidence type="ECO:0000256" key="2">
    <source>
        <dbReference type="RuleBase" id="RU410713"/>
    </source>
</evidence>
<dbReference type="Gene3D" id="1.10.238.10">
    <property type="entry name" value="EF-hand"/>
    <property type="match status" value="1"/>
</dbReference>
<dbReference type="Pfam" id="PF14555">
    <property type="entry name" value="UBA_4"/>
    <property type="match status" value="1"/>
</dbReference>
<comment type="function">
    <text evidence="2">Neddylation of cullins play an essential role in the regulation of SCF-type complexes activity.</text>
</comment>
<name>A0A136IVL6_9PEZI</name>
<evidence type="ECO:0000313" key="5">
    <source>
        <dbReference type="Proteomes" id="UP000070501"/>
    </source>
</evidence>
<dbReference type="InterPro" id="IPR005176">
    <property type="entry name" value="PONY_dom"/>
</dbReference>
<reference evidence="5" key="1">
    <citation type="submission" date="2016-02" db="EMBL/GenBank/DDBJ databases">
        <title>Draft genome sequence of Microdochium bolleyi, a fungal endophyte of beachgrass.</title>
        <authorList>
            <consortium name="DOE Joint Genome Institute"/>
            <person name="David A.S."/>
            <person name="May G."/>
            <person name="Haridas S."/>
            <person name="Lim J."/>
            <person name="Wang M."/>
            <person name="Labutti K."/>
            <person name="Lipzen A."/>
            <person name="Barry K."/>
            <person name="Grigoriev I.V."/>
        </authorList>
    </citation>
    <scope>NUCLEOTIDE SEQUENCE [LARGE SCALE GENOMIC DNA]</scope>
    <source>
        <strain evidence="5">J235TASD1</strain>
    </source>
</reference>
<dbReference type="GO" id="GO:0031624">
    <property type="term" value="F:ubiquitin conjugating enzyme binding"/>
    <property type="evidence" value="ECO:0007669"/>
    <property type="project" value="TreeGrafter"/>
</dbReference>
<dbReference type="OrthoDB" id="27198at2759"/>
<dbReference type="GO" id="GO:0097602">
    <property type="term" value="F:cullin family protein binding"/>
    <property type="evidence" value="ECO:0007669"/>
    <property type="project" value="TreeGrafter"/>
</dbReference>
<accession>A0A136IVL6</accession>
<evidence type="ECO:0000313" key="4">
    <source>
        <dbReference type="EMBL" id="KXJ88941.1"/>
    </source>
</evidence>
<dbReference type="Proteomes" id="UP000070501">
    <property type="component" value="Unassembled WGS sequence"/>
</dbReference>
<keyword evidence="5" id="KW-1185">Reference proteome</keyword>
<proteinExistence type="predicted"/>
<dbReference type="InterPro" id="IPR014764">
    <property type="entry name" value="DCN-prot"/>
</dbReference>
<organism evidence="4 5">
    <name type="scientific">Microdochium bolleyi</name>
    <dbReference type="NCBI Taxonomy" id="196109"/>
    <lineage>
        <taxon>Eukaryota</taxon>
        <taxon>Fungi</taxon>
        <taxon>Dikarya</taxon>
        <taxon>Ascomycota</taxon>
        <taxon>Pezizomycotina</taxon>
        <taxon>Sordariomycetes</taxon>
        <taxon>Xylariomycetidae</taxon>
        <taxon>Xylariales</taxon>
        <taxon>Microdochiaceae</taxon>
        <taxon>Microdochium</taxon>
    </lineage>
</organism>
<dbReference type="GO" id="GO:0045116">
    <property type="term" value="P:protein neddylation"/>
    <property type="evidence" value="ECO:0007669"/>
    <property type="project" value="TreeGrafter"/>
</dbReference>
<dbReference type="EMBL" id="KQ964257">
    <property type="protein sequence ID" value="KXJ88941.1"/>
    <property type="molecule type" value="Genomic_DNA"/>
</dbReference>
<dbReference type="PROSITE" id="PS51229">
    <property type="entry name" value="DCUN1"/>
    <property type="match status" value="1"/>
</dbReference>
<feature type="domain" description="DCUN1" evidence="3">
    <location>
        <begin position="55"/>
        <end position="258"/>
    </location>
</feature>
<evidence type="ECO:0000259" key="3">
    <source>
        <dbReference type="PROSITE" id="PS51229"/>
    </source>
</evidence>
<dbReference type="PANTHER" id="PTHR12281">
    <property type="entry name" value="RP42 RELATED"/>
    <property type="match status" value="1"/>
</dbReference>
<dbReference type="Pfam" id="PF03556">
    <property type="entry name" value="Cullin_binding"/>
    <property type="match status" value="1"/>
</dbReference>
<protein>
    <recommendedName>
        <fullName evidence="2">Defective in cullin neddylation protein</fullName>
    </recommendedName>
</protein>
<sequence>MAPSSSAQRAAVTNFVSITGAPDKVALKYLKNVNFKLNDAVEAYFATTGGQAGQVKESQLSELFDKLKGPEDSKDALDADSTMSYFQQLGANLEQASLFIALELVQAENIGQISREGFVKGWSSVPAEANLTAQKQYFSQLERRLSSDPELFKKVYRHAFVAGKEADQRALSLENATIYWDMLFTLPGFSWIGRTTGIDWLAQWKAFLSEKWTRSVSRDMWQQVQVFAVKSVDDESLSFYSPEGSWPGVIDDFVTWYRAKGAMDIDA</sequence>
<dbReference type="GO" id="GO:0032182">
    <property type="term" value="F:ubiquitin-like protein binding"/>
    <property type="evidence" value="ECO:0007669"/>
    <property type="project" value="TreeGrafter"/>
</dbReference>
<dbReference type="InterPro" id="IPR042460">
    <property type="entry name" value="DCN1-like_PONY"/>
</dbReference>
<dbReference type="STRING" id="196109.A0A136IVL6"/>
<dbReference type="GO" id="GO:0000151">
    <property type="term" value="C:ubiquitin ligase complex"/>
    <property type="evidence" value="ECO:0007669"/>
    <property type="project" value="TreeGrafter"/>
</dbReference>
<dbReference type="PANTHER" id="PTHR12281:SF31">
    <property type="entry name" value="DCN1-LIKE PROTEIN 3"/>
    <property type="match status" value="1"/>
</dbReference>
<dbReference type="FunCoup" id="A0A136IVL6">
    <property type="interactions" value="387"/>
</dbReference>
<evidence type="ECO:0000256" key="1">
    <source>
        <dbReference type="ARBA" id="ARBA00022786"/>
    </source>
</evidence>
<dbReference type="Gene3D" id="1.10.8.10">
    <property type="entry name" value="DNA helicase RuvA subunit, C-terminal domain"/>
    <property type="match status" value="1"/>
</dbReference>
<dbReference type="SUPFAM" id="SSF46934">
    <property type="entry name" value="UBA-like"/>
    <property type="match status" value="1"/>
</dbReference>
<gene>
    <name evidence="4" type="ORF">Micbo1qcDRAFT_16772</name>
</gene>